<dbReference type="InterPro" id="IPR018976">
    <property type="entry name" value="Imelysin-like"/>
</dbReference>
<dbReference type="Proteomes" id="UP001177769">
    <property type="component" value="Chromosome"/>
</dbReference>
<feature type="chain" id="PRO_5041712053" evidence="3">
    <location>
        <begin position="20"/>
        <end position="330"/>
    </location>
</feature>
<comment type="subcellular location">
    <subcellularLocation>
        <location evidence="1">Cell envelope</location>
    </subcellularLocation>
</comment>
<sequence length="330" mass="35887">MRRLVGCLILLFAGTVARAADPLPYAAYAAFVRQLHQHWYVPRSAEFAEQSRRLAAVLQGDCADTAALRAQWLQTVASWERFSAVRGGALLARRSPREIDFMPTRPEAIAKAIRRAPADAAAMDQIGSPAKGLPALEWLLWSGATPLDAAGCRYAQLAAAAVAAEAQLLQRAYELALARGWDDGEAEYAMYEFLNLWDAGLQKLWWEELDRPLQKAAPNRPALFSRALSGHSLAGWRGQWQGLRQLALGVEAGGPSISAYLRASGQQPAADKLLQQVLEVDRAMAALELPAHAAQARAAVSALKALQQFAEGEMATALHFVISFFDEDGD</sequence>
<evidence type="ECO:0000256" key="3">
    <source>
        <dbReference type="SAM" id="SignalP"/>
    </source>
</evidence>
<reference evidence="5" key="1">
    <citation type="submission" date="2023-01" db="EMBL/GenBank/DDBJ databases">
        <title>Whole genome sequence of Paucibacter sp. S2-9 isolated from pond sediment.</title>
        <authorList>
            <person name="Jung J.Y."/>
        </authorList>
    </citation>
    <scope>NUCLEOTIDE SEQUENCE</scope>
    <source>
        <strain evidence="5">S2-9</strain>
    </source>
</reference>
<feature type="domain" description="Imelysin-like" evidence="4">
    <location>
        <begin position="45"/>
        <end position="301"/>
    </location>
</feature>
<dbReference type="Gene3D" id="1.20.1420.20">
    <property type="entry name" value="M75 peptidase, HXXE motif"/>
    <property type="match status" value="1"/>
</dbReference>
<dbReference type="InterPro" id="IPR038352">
    <property type="entry name" value="Imelysin_sf"/>
</dbReference>
<keyword evidence="2 3" id="KW-0732">Signal</keyword>
<dbReference type="KEGG" id="pais:PFX98_11255"/>
<organism evidence="5 6">
    <name type="scientific">Paucibacter sediminis</name>
    <dbReference type="NCBI Taxonomy" id="3019553"/>
    <lineage>
        <taxon>Bacteria</taxon>
        <taxon>Pseudomonadati</taxon>
        <taxon>Pseudomonadota</taxon>
        <taxon>Betaproteobacteria</taxon>
        <taxon>Burkholderiales</taxon>
        <taxon>Sphaerotilaceae</taxon>
        <taxon>Roseateles</taxon>
    </lineage>
</organism>
<dbReference type="Pfam" id="PF09375">
    <property type="entry name" value="Peptidase_M75"/>
    <property type="match status" value="1"/>
</dbReference>
<proteinExistence type="predicted"/>
<evidence type="ECO:0000256" key="1">
    <source>
        <dbReference type="ARBA" id="ARBA00004196"/>
    </source>
</evidence>
<dbReference type="GO" id="GO:0030313">
    <property type="term" value="C:cell envelope"/>
    <property type="evidence" value="ECO:0007669"/>
    <property type="project" value="UniProtKB-SubCell"/>
</dbReference>
<dbReference type="EMBL" id="CP116346">
    <property type="protein sequence ID" value="WIT14172.1"/>
    <property type="molecule type" value="Genomic_DNA"/>
</dbReference>
<evidence type="ECO:0000256" key="2">
    <source>
        <dbReference type="ARBA" id="ARBA00022729"/>
    </source>
</evidence>
<name>A0AA95NFN7_9BURK</name>
<feature type="signal peptide" evidence="3">
    <location>
        <begin position="1"/>
        <end position="19"/>
    </location>
</feature>
<dbReference type="AlphaFoldDB" id="A0AA95NFN7"/>
<evidence type="ECO:0000313" key="5">
    <source>
        <dbReference type="EMBL" id="WIT14172.1"/>
    </source>
</evidence>
<keyword evidence="6" id="KW-1185">Reference proteome</keyword>
<gene>
    <name evidence="5" type="ORF">PFX98_11255</name>
</gene>
<dbReference type="RefSeq" id="WP_285235300.1">
    <property type="nucleotide sequence ID" value="NZ_CP116346.1"/>
</dbReference>
<protein>
    <submittedName>
        <fullName evidence="5">Imelysin family protein</fullName>
    </submittedName>
</protein>
<evidence type="ECO:0000313" key="6">
    <source>
        <dbReference type="Proteomes" id="UP001177769"/>
    </source>
</evidence>
<accession>A0AA95NFN7</accession>
<evidence type="ECO:0000259" key="4">
    <source>
        <dbReference type="Pfam" id="PF09375"/>
    </source>
</evidence>